<evidence type="ECO:0000259" key="1">
    <source>
        <dbReference type="SMART" id="SM00842"/>
    </source>
</evidence>
<dbReference type="InterPro" id="IPR050696">
    <property type="entry name" value="FtsA/MreB"/>
</dbReference>
<accession>A0ABP8JZN5</accession>
<reference evidence="3" key="1">
    <citation type="journal article" date="2019" name="Int. J. Syst. Evol. Microbiol.">
        <title>The Global Catalogue of Microorganisms (GCM) 10K type strain sequencing project: providing services to taxonomists for standard genome sequencing and annotation.</title>
        <authorList>
            <consortium name="The Broad Institute Genomics Platform"/>
            <consortium name="The Broad Institute Genome Sequencing Center for Infectious Disease"/>
            <person name="Wu L."/>
            <person name="Ma J."/>
        </authorList>
    </citation>
    <scope>NUCLEOTIDE SEQUENCE [LARGE SCALE GENOMIC DNA]</scope>
    <source>
        <strain evidence="3">JCM 17809</strain>
    </source>
</reference>
<name>A0ABP8JZN5_9MICO</name>
<dbReference type="InterPro" id="IPR003494">
    <property type="entry name" value="SHS2_FtsA"/>
</dbReference>
<feature type="domain" description="SHS2" evidence="1">
    <location>
        <begin position="30"/>
        <end position="136"/>
    </location>
</feature>
<dbReference type="PANTHER" id="PTHR32432">
    <property type="entry name" value="CELL DIVISION PROTEIN FTSA-RELATED"/>
    <property type="match status" value="1"/>
</dbReference>
<dbReference type="Pfam" id="PF14450">
    <property type="entry name" value="FtsA"/>
    <property type="match status" value="1"/>
</dbReference>
<proteinExistence type="predicted"/>
<organism evidence="2 3">
    <name type="scientific">Fodinibacter luteus</name>
    <dbReference type="NCBI Taxonomy" id="552064"/>
    <lineage>
        <taxon>Bacteria</taxon>
        <taxon>Bacillati</taxon>
        <taxon>Actinomycetota</taxon>
        <taxon>Actinomycetes</taxon>
        <taxon>Micrococcales</taxon>
        <taxon>Intrasporangiaceae</taxon>
        <taxon>Fodinibacter (ex Wang et al. 2009)</taxon>
    </lineage>
</organism>
<evidence type="ECO:0000313" key="2">
    <source>
        <dbReference type="EMBL" id="GAA4398406.1"/>
    </source>
</evidence>
<gene>
    <name evidence="2" type="primary">eutJ</name>
    <name evidence="2" type="ORF">GCM10023168_04440</name>
</gene>
<dbReference type="Proteomes" id="UP001500945">
    <property type="component" value="Unassembled WGS sequence"/>
</dbReference>
<dbReference type="SUPFAM" id="SSF53067">
    <property type="entry name" value="Actin-like ATPase domain"/>
    <property type="match status" value="2"/>
</dbReference>
<evidence type="ECO:0000313" key="3">
    <source>
        <dbReference type="Proteomes" id="UP001500945"/>
    </source>
</evidence>
<protein>
    <submittedName>
        <fullName evidence="2">Ethanolamine utilization protein EutJ</fullName>
    </submittedName>
</protein>
<dbReference type="SMART" id="SM00842">
    <property type="entry name" value="FtsA"/>
    <property type="match status" value="1"/>
</dbReference>
<keyword evidence="3" id="KW-1185">Reference proteome</keyword>
<dbReference type="NCBIfam" id="TIGR02529">
    <property type="entry name" value="EutJ"/>
    <property type="match status" value="1"/>
</dbReference>
<dbReference type="InterPro" id="IPR013366">
    <property type="entry name" value="EutJ"/>
</dbReference>
<dbReference type="Gene3D" id="3.30.420.40">
    <property type="match status" value="2"/>
</dbReference>
<dbReference type="RefSeq" id="WP_345201797.1">
    <property type="nucleotide sequence ID" value="NZ_BAABGM010000002.1"/>
</dbReference>
<dbReference type="EMBL" id="BAABGM010000002">
    <property type="protein sequence ID" value="GAA4398406.1"/>
    <property type="molecule type" value="Genomic_DNA"/>
</dbReference>
<comment type="caution">
    <text evidence="2">The sequence shown here is derived from an EMBL/GenBank/DDBJ whole genome shotgun (WGS) entry which is preliminary data.</text>
</comment>
<dbReference type="NCBIfam" id="NF011660">
    <property type="entry name" value="PRK15080.1"/>
    <property type="match status" value="1"/>
</dbReference>
<dbReference type="PANTHER" id="PTHR32432:SF3">
    <property type="entry name" value="ETHANOLAMINE UTILIZATION PROTEIN EUTJ"/>
    <property type="match status" value="1"/>
</dbReference>
<dbReference type="InterPro" id="IPR043129">
    <property type="entry name" value="ATPase_NBD"/>
</dbReference>
<sequence length="283" mass="28658">MGGATLHDTMSALDAAMVSTPLDVPPVLVKGGVDLGTAYVVLVALDADDRPLAAAHETAGVVRDGVVTDYVGAVDVVRRLKQQVEERLGVAVAGAHGAFPPGVASGSVRAVRHVIESAGMECTGLVDEPSAANAVLRLADGVVVDIGGGTTGVAVVQDGVVVHTADEPTGGTHLTLVIAGALGVPVEEAERLKKDPAEQPRLFPLIRPVMEKVASIVSAHTRGWPTPKVHLVGGSAAFPGFAEVVSETTGLDAVVPVAPLFVTPLGIARSAPALEVGHRSAHG</sequence>